<dbReference type="Gene3D" id="3.80.10.10">
    <property type="entry name" value="Ribonuclease Inhibitor"/>
    <property type="match status" value="1"/>
</dbReference>
<keyword evidence="1" id="KW-0433">Leucine-rich repeat</keyword>
<dbReference type="SMART" id="SM00369">
    <property type="entry name" value="LRR_TYP"/>
    <property type="match status" value="3"/>
</dbReference>
<dbReference type="PRINTS" id="PR00019">
    <property type="entry name" value="LEURICHRPT"/>
</dbReference>
<dbReference type="InterPro" id="IPR001611">
    <property type="entry name" value="Leu-rich_rpt"/>
</dbReference>
<accession>F0WI42</accession>
<keyword evidence="2" id="KW-0677">Repeat</keyword>
<dbReference type="EMBL" id="FR824152">
    <property type="protein sequence ID" value="CCA20920.1"/>
    <property type="molecule type" value="Genomic_DNA"/>
</dbReference>
<dbReference type="AlphaFoldDB" id="F0WI42"/>
<dbReference type="SUPFAM" id="SSF52075">
    <property type="entry name" value="Outer arm dynein light chain 1"/>
    <property type="match status" value="1"/>
</dbReference>
<dbReference type="GO" id="GO:0005737">
    <property type="term" value="C:cytoplasm"/>
    <property type="evidence" value="ECO:0007669"/>
    <property type="project" value="TreeGrafter"/>
</dbReference>
<protein>
    <submittedName>
        <fullName evidence="3">Uncharacterized protein AlNc14C107G6249</fullName>
    </submittedName>
</protein>
<dbReference type="PROSITE" id="PS51450">
    <property type="entry name" value="LRR"/>
    <property type="match status" value="2"/>
</dbReference>
<dbReference type="InterPro" id="IPR032675">
    <property type="entry name" value="LRR_dom_sf"/>
</dbReference>
<dbReference type="InterPro" id="IPR050216">
    <property type="entry name" value="LRR_domain-containing"/>
</dbReference>
<dbReference type="PANTHER" id="PTHR48051">
    <property type="match status" value="1"/>
</dbReference>
<dbReference type="HOGENOM" id="CLU_127947_0_0_1"/>
<dbReference type="PANTHER" id="PTHR48051:SF1">
    <property type="entry name" value="RAS SUPPRESSOR PROTEIN 1"/>
    <property type="match status" value="1"/>
</dbReference>
<evidence type="ECO:0000313" key="3">
    <source>
        <dbReference type="EMBL" id="CCA20920.1"/>
    </source>
</evidence>
<evidence type="ECO:0000256" key="2">
    <source>
        <dbReference type="ARBA" id="ARBA00022737"/>
    </source>
</evidence>
<reference evidence="3" key="2">
    <citation type="submission" date="2011-02" db="EMBL/GenBank/DDBJ databases">
        <authorList>
            <person name="MacLean D."/>
        </authorList>
    </citation>
    <scope>NUCLEOTIDE SEQUENCE</scope>
</reference>
<reference evidence="3" key="1">
    <citation type="journal article" date="2011" name="PLoS Biol.">
        <title>Gene gain and loss during evolution of obligate parasitism in the white rust pathogen of Arabidopsis thaliana.</title>
        <authorList>
            <person name="Kemen E."/>
            <person name="Gardiner A."/>
            <person name="Schultz-Larsen T."/>
            <person name="Kemen A.C."/>
            <person name="Balmuth A.L."/>
            <person name="Robert-Seilaniantz A."/>
            <person name="Bailey K."/>
            <person name="Holub E."/>
            <person name="Studholme D.J."/>
            <person name="Maclean D."/>
            <person name="Jones J.D."/>
        </authorList>
    </citation>
    <scope>NUCLEOTIDE SEQUENCE</scope>
</reference>
<dbReference type="SMART" id="SM00364">
    <property type="entry name" value="LRR_BAC"/>
    <property type="match status" value="3"/>
</dbReference>
<proteinExistence type="predicted"/>
<organism evidence="3">
    <name type="scientific">Albugo laibachii Nc14</name>
    <dbReference type="NCBI Taxonomy" id="890382"/>
    <lineage>
        <taxon>Eukaryota</taxon>
        <taxon>Sar</taxon>
        <taxon>Stramenopiles</taxon>
        <taxon>Oomycota</taxon>
        <taxon>Peronosporomycetes</taxon>
        <taxon>Albuginales</taxon>
        <taxon>Albuginaceae</taxon>
        <taxon>Albugo</taxon>
    </lineage>
</organism>
<evidence type="ECO:0000256" key="1">
    <source>
        <dbReference type="ARBA" id="ARBA00022614"/>
    </source>
</evidence>
<name>F0WI42_9STRA</name>
<gene>
    <name evidence="3" type="primary">AlNc14C107G6249</name>
    <name evidence="3" type="ORF">ALNC14_070630</name>
</gene>
<sequence>MSNRVATSFRDVAKNGATIKKLILKKSQDLVCKNLMCEKIGGACACRLAHILTCVPKLTHLDLSNNSLETIPEAVFGLQDLKYLNLAENKLSSLPQDVMKLQELEYLDLSGNDLSEVASN</sequence>
<dbReference type="InterPro" id="IPR003591">
    <property type="entry name" value="Leu-rich_rpt_typical-subtyp"/>
</dbReference>
<dbReference type="Pfam" id="PF13855">
    <property type="entry name" value="LRR_8"/>
    <property type="match status" value="1"/>
</dbReference>